<reference evidence="2" key="1">
    <citation type="submission" date="2020-07" db="EMBL/GenBank/DDBJ databases">
        <authorList>
            <person name="Lin J."/>
        </authorList>
    </citation>
    <scope>NUCLEOTIDE SEQUENCE</scope>
</reference>
<gene>
    <name evidence="2" type="ORF">CB5_LOCUS7242</name>
</gene>
<sequence length="199" mass="20409">MSRSGESTRKSTSGLGLGLDPDRLREALSLDGNKPDSRALPDLGSPVSPLRAAGPATPAAAPAPPAPSPENPPPQPPPPPAAAPGGGATPGSSRVRREQPHRGGGPELPPGAPPLRIGPLIFSGAAAEAGARRARRRAMCFRRGTYAPRGGSARRGWRRASPRGATCSGRERSLRPREHNAGAGRASSPEPPATRPRLS</sequence>
<dbReference type="AlphaFoldDB" id="A0A6V7NZL2"/>
<feature type="compositionally biased region" description="Basic and acidic residues" evidence="1">
    <location>
        <begin position="20"/>
        <end position="39"/>
    </location>
</feature>
<organism evidence="2">
    <name type="scientific">Ananas comosus var. bracteatus</name>
    <name type="common">red pineapple</name>
    <dbReference type="NCBI Taxonomy" id="296719"/>
    <lineage>
        <taxon>Eukaryota</taxon>
        <taxon>Viridiplantae</taxon>
        <taxon>Streptophyta</taxon>
        <taxon>Embryophyta</taxon>
        <taxon>Tracheophyta</taxon>
        <taxon>Spermatophyta</taxon>
        <taxon>Magnoliopsida</taxon>
        <taxon>Liliopsida</taxon>
        <taxon>Poales</taxon>
        <taxon>Bromeliaceae</taxon>
        <taxon>Bromelioideae</taxon>
        <taxon>Ananas</taxon>
    </lineage>
</organism>
<protein>
    <submittedName>
        <fullName evidence="2">Uncharacterized protein</fullName>
    </submittedName>
</protein>
<feature type="compositionally biased region" description="Low complexity" evidence="1">
    <location>
        <begin position="142"/>
        <end position="151"/>
    </location>
</feature>
<evidence type="ECO:0000256" key="1">
    <source>
        <dbReference type="SAM" id="MobiDB-lite"/>
    </source>
</evidence>
<evidence type="ECO:0000313" key="2">
    <source>
        <dbReference type="EMBL" id="CAD1824031.1"/>
    </source>
</evidence>
<dbReference type="EMBL" id="LR862143">
    <property type="protein sequence ID" value="CAD1824031.1"/>
    <property type="molecule type" value="Genomic_DNA"/>
</dbReference>
<feature type="compositionally biased region" description="Pro residues" evidence="1">
    <location>
        <begin position="189"/>
        <end position="199"/>
    </location>
</feature>
<feature type="region of interest" description="Disordered" evidence="1">
    <location>
        <begin position="1"/>
        <end position="119"/>
    </location>
</feature>
<feature type="compositionally biased region" description="Polar residues" evidence="1">
    <location>
        <begin position="1"/>
        <end position="13"/>
    </location>
</feature>
<name>A0A6V7NZL2_ANACO</name>
<feature type="compositionally biased region" description="Basic and acidic residues" evidence="1">
    <location>
        <begin position="169"/>
        <end position="180"/>
    </location>
</feature>
<accession>A0A6V7NZL2</accession>
<proteinExistence type="predicted"/>
<feature type="region of interest" description="Disordered" evidence="1">
    <location>
        <begin position="142"/>
        <end position="199"/>
    </location>
</feature>
<feature type="compositionally biased region" description="Pro residues" evidence="1">
    <location>
        <begin position="61"/>
        <end position="82"/>
    </location>
</feature>